<dbReference type="InterPro" id="IPR055348">
    <property type="entry name" value="DctQ"/>
</dbReference>
<dbReference type="PANTHER" id="PTHR35011:SF2">
    <property type="entry name" value="2,3-DIKETO-L-GULONATE TRAP TRANSPORTER SMALL PERMEASE PROTEIN YIAM"/>
    <property type="match status" value="1"/>
</dbReference>
<organism evidence="11 12">
    <name type="scientific">Tistlia consotensis USBA 355</name>
    <dbReference type="NCBI Taxonomy" id="560819"/>
    <lineage>
        <taxon>Bacteria</taxon>
        <taxon>Pseudomonadati</taxon>
        <taxon>Pseudomonadota</taxon>
        <taxon>Alphaproteobacteria</taxon>
        <taxon>Rhodospirillales</taxon>
        <taxon>Rhodovibrionaceae</taxon>
        <taxon>Tistlia</taxon>
    </lineage>
</organism>
<dbReference type="InterPro" id="IPR007387">
    <property type="entry name" value="TRAP_DctQ"/>
</dbReference>
<dbReference type="STRING" id="560819.SAMN05428998_11885"/>
<comment type="similarity">
    <text evidence="8 9">Belongs to the TRAP transporter small permease family.</text>
</comment>
<keyword evidence="3" id="KW-1003">Cell membrane</keyword>
<comment type="function">
    <text evidence="9">Part of the tripartite ATP-independent periplasmic (TRAP) transport system.</text>
</comment>
<dbReference type="Pfam" id="PF04290">
    <property type="entry name" value="DctQ"/>
    <property type="match status" value="1"/>
</dbReference>
<evidence type="ECO:0000256" key="2">
    <source>
        <dbReference type="ARBA" id="ARBA00022448"/>
    </source>
</evidence>
<sequence>MVPLLRLIVALSRAVVLAAFAVIVGAVAIQIVARSFLPHSPVWTEELTRFALLYLAAAGAGLALRSRDLVDVDIAVAALPPRGRRAMRILACLATLLLAVAMFGPSLDFTAIGTFQTSPTLGWPMSLVHVVTTIAAGSLGLFALAEIAELLLAPHADVPAGTGRD</sequence>
<gene>
    <name evidence="11" type="ORF">SAMN05428998_11885</name>
</gene>
<evidence type="ECO:0000313" key="11">
    <source>
        <dbReference type="EMBL" id="SMF51985.1"/>
    </source>
</evidence>
<dbReference type="GO" id="GO:0015740">
    <property type="term" value="P:C4-dicarboxylate transport"/>
    <property type="evidence" value="ECO:0007669"/>
    <property type="project" value="TreeGrafter"/>
</dbReference>
<evidence type="ECO:0000256" key="1">
    <source>
        <dbReference type="ARBA" id="ARBA00004429"/>
    </source>
</evidence>
<dbReference type="AlphaFoldDB" id="A0A1Y6CAS6"/>
<comment type="subcellular location">
    <subcellularLocation>
        <location evidence="1 9">Cell inner membrane</location>
        <topology evidence="1 9">Multi-pass membrane protein</topology>
    </subcellularLocation>
</comment>
<reference evidence="11 12" key="1">
    <citation type="submission" date="2017-04" db="EMBL/GenBank/DDBJ databases">
        <authorList>
            <person name="Afonso C.L."/>
            <person name="Miller P.J."/>
            <person name="Scott M.A."/>
            <person name="Spackman E."/>
            <person name="Goraichik I."/>
            <person name="Dimitrov K.M."/>
            <person name="Suarez D.L."/>
            <person name="Swayne D.E."/>
        </authorList>
    </citation>
    <scope>NUCLEOTIDE SEQUENCE [LARGE SCALE GENOMIC DNA]</scope>
    <source>
        <strain evidence="11 12">USBA 355</strain>
    </source>
</reference>
<dbReference type="Proteomes" id="UP000192917">
    <property type="component" value="Unassembled WGS sequence"/>
</dbReference>
<evidence type="ECO:0000256" key="5">
    <source>
        <dbReference type="ARBA" id="ARBA00022692"/>
    </source>
</evidence>
<evidence type="ECO:0000256" key="6">
    <source>
        <dbReference type="ARBA" id="ARBA00022989"/>
    </source>
</evidence>
<evidence type="ECO:0000256" key="4">
    <source>
        <dbReference type="ARBA" id="ARBA00022519"/>
    </source>
</evidence>
<evidence type="ECO:0000313" key="12">
    <source>
        <dbReference type="Proteomes" id="UP000192917"/>
    </source>
</evidence>
<name>A0A1Y6CAS6_9PROT</name>
<proteinExistence type="inferred from homology"/>
<feature type="transmembrane region" description="Helical" evidence="9">
    <location>
        <begin position="86"/>
        <end position="107"/>
    </location>
</feature>
<evidence type="ECO:0000256" key="3">
    <source>
        <dbReference type="ARBA" id="ARBA00022475"/>
    </source>
</evidence>
<evidence type="ECO:0000259" key="10">
    <source>
        <dbReference type="Pfam" id="PF04290"/>
    </source>
</evidence>
<comment type="subunit">
    <text evidence="9">The complex comprises the extracytoplasmic solute receptor protein and the two transmembrane proteins.</text>
</comment>
<accession>A0A1Y6CAS6</accession>
<keyword evidence="5 9" id="KW-0812">Transmembrane</keyword>
<feature type="transmembrane region" description="Helical" evidence="9">
    <location>
        <begin position="7"/>
        <end position="32"/>
    </location>
</feature>
<evidence type="ECO:0000256" key="7">
    <source>
        <dbReference type="ARBA" id="ARBA00023136"/>
    </source>
</evidence>
<dbReference type="GO" id="GO:0022857">
    <property type="term" value="F:transmembrane transporter activity"/>
    <property type="evidence" value="ECO:0007669"/>
    <property type="project" value="UniProtKB-UniRule"/>
</dbReference>
<dbReference type="PANTHER" id="PTHR35011">
    <property type="entry name" value="2,3-DIKETO-L-GULONATE TRAP TRANSPORTER SMALL PERMEASE PROTEIN YIAM"/>
    <property type="match status" value="1"/>
</dbReference>
<dbReference type="GO" id="GO:0005886">
    <property type="term" value="C:plasma membrane"/>
    <property type="evidence" value="ECO:0007669"/>
    <property type="project" value="UniProtKB-SubCell"/>
</dbReference>
<protein>
    <recommendedName>
        <fullName evidence="9">TRAP transporter small permease protein</fullName>
    </recommendedName>
</protein>
<keyword evidence="6 9" id="KW-1133">Transmembrane helix</keyword>
<dbReference type="EMBL" id="FWZX01000018">
    <property type="protein sequence ID" value="SMF51985.1"/>
    <property type="molecule type" value="Genomic_DNA"/>
</dbReference>
<keyword evidence="2 9" id="KW-0813">Transport</keyword>
<keyword evidence="12" id="KW-1185">Reference proteome</keyword>
<keyword evidence="4 9" id="KW-0997">Cell inner membrane</keyword>
<dbReference type="RefSeq" id="WP_085124467.1">
    <property type="nucleotide sequence ID" value="NZ_FWZX01000018.1"/>
</dbReference>
<evidence type="ECO:0000256" key="9">
    <source>
        <dbReference type="RuleBase" id="RU369079"/>
    </source>
</evidence>
<keyword evidence="7 9" id="KW-0472">Membrane</keyword>
<feature type="domain" description="Tripartite ATP-independent periplasmic transporters DctQ component" evidence="10">
    <location>
        <begin position="23"/>
        <end position="151"/>
    </location>
</feature>
<feature type="transmembrane region" description="Helical" evidence="9">
    <location>
        <begin position="127"/>
        <end position="145"/>
    </location>
</feature>
<feature type="transmembrane region" description="Helical" evidence="9">
    <location>
        <begin position="47"/>
        <end position="65"/>
    </location>
</feature>
<evidence type="ECO:0000256" key="8">
    <source>
        <dbReference type="ARBA" id="ARBA00038436"/>
    </source>
</evidence>